<name>A0A8H9KZW0_9MICO</name>
<feature type="transmembrane region" description="Helical" evidence="1">
    <location>
        <begin position="80"/>
        <end position="105"/>
    </location>
</feature>
<dbReference type="EMBL" id="BMOI01000014">
    <property type="protein sequence ID" value="GGL09076.1"/>
    <property type="molecule type" value="Genomic_DNA"/>
</dbReference>
<dbReference type="RefSeq" id="WP_175328709.1">
    <property type="nucleotide sequence ID" value="NZ_BMOI01000014.1"/>
</dbReference>
<organism evidence="2 4">
    <name type="scientific">Curtobacterium luteum</name>
    <dbReference type="NCBI Taxonomy" id="33881"/>
    <lineage>
        <taxon>Bacteria</taxon>
        <taxon>Bacillati</taxon>
        <taxon>Actinomycetota</taxon>
        <taxon>Actinomycetes</taxon>
        <taxon>Micrococcales</taxon>
        <taxon>Microbacteriaceae</taxon>
        <taxon>Curtobacterium</taxon>
    </lineage>
</organism>
<evidence type="ECO:0000313" key="3">
    <source>
        <dbReference type="EMBL" id="MBM7802052.1"/>
    </source>
</evidence>
<feature type="transmembrane region" description="Helical" evidence="1">
    <location>
        <begin position="335"/>
        <end position="359"/>
    </location>
</feature>
<evidence type="ECO:0000313" key="5">
    <source>
        <dbReference type="Proteomes" id="UP000746584"/>
    </source>
</evidence>
<proteinExistence type="predicted"/>
<gene>
    <name evidence="2" type="ORF">GCM10009769_28860</name>
    <name evidence="3" type="ORF">JOE58_001303</name>
</gene>
<keyword evidence="1" id="KW-0472">Membrane</keyword>
<dbReference type="AlphaFoldDB" id="A0A8H9KZW0"/>
<sequence>MQRWRSVRTVGAAGLVGVVVTFVGWWRLGPVAARTVWAEDGGVFWRDRAADGPLDLLEPYAGYLHLVPRLLVDVAWVFPVAHYAVVLSLGSCLVVGGAAALVSVLARDVVHPWPLRALLAAVPALLPLAPVEIAGNAANLHWYLLALAPWVFAYRPRRWWSAVGLAAVTAAVTLTEPQTALFLPLLLLAWVPDGPVGERRVGLRPLPVTVVAVLGVAAQVAVSAVTPRRLDPGVASWRDVVAGWFLQPFGGLLHARVGEVVRAVLDHGWAVVLVPAAAVGVLLVAAVAVGPWRARVLVVALTVGSVVVWAGALWVNGADRPWSGPAPGMVDAPPLRYGAASGLLLLSAIATAAGVLITWGGARRPVTTRPGGAVRLTGTALGWCAVAVVVGSAVAGTAPVALDHEPQPSRRADGPEWAPQVARAAASCRADPALASVRVETAPWGTRIDCARLR</sequence>
<feature type="transmembrane region" description="Helical" evidence="1">
    <location>
        <begin position="140"/>
        <end position="156"/>
    </location>
</feature>
<protein>
    <submittedName>
        <fullName evidence="2">Uncharacterized protein</fullName>
    </submittedName>
</protein>
<comment type="caution">
    <text evidence="2">The sequence shown here is derived from an EMBL/GenBank/DDBJ whole genome shotgun (WGS) entry which is preliminary data.</text>
</comment>
<reference evidence="2" key="1">
    <citation type="journal article" date="2014" name="Int. J. Syst. Evol. Microbiol.">
        <title>Complete genome sequence of Corynebacterium casei LMG S-19264T (=DSM 44701T), isolated from a smear-ripened cheese.</title>
        <authorList>
            <consortium name="US DOE Joint Genome Institute (JGI-PGF)"/>
            <person name="Walter F."/>
            <person name="Albersmeier A."/>
            <person name="Kalinowski J."/>
            <person name="Ruckert C."/>
        </authorList>
    </citation>
    <scope>NUCLEOTIDE SEQUENCE</scope>
    <source>
        <strain evidence="2">JCM 1480</strain>
    </source>
</reference>
<feature type="transmembrane region" description="Helical" evidence="1">
    <location>
        <begin position="269"/>
        <end position="289"/>
    </location>
</feature>
<dbReference type="Proteomes" id="UP000648535">
    <property type="component" value="Unassembled WGS sequence"/>
</dbReference>
<keyword evidence="1" id="KW-1133">Transmembrane helix</keyword>
<feature type="transmembrane region" description="Helical" evidence="1">
    <location>
        <begin position="296"/>
        <end position="315"/>
    </location>
</feature>
<feature type="transmembrane region" description="Helical" evidence="1">
    <location>
        <begin position="163"/>
        <end position="186"/>
    </location>
</feature>
<evidence type="ECO:0000313" key="2">
    <source>
        <dbReference type="EMBL" id="GGL09076.1"/>
    </source>
</evidence>
<feature type="transmembrane region" description="Helical" evidence="1">
    <location>
        <begin position="380"/>
        <end position="402"/>
    </location>
</feature>
<evidence type="ECO:0000313" key="4">
    <source>
        <dbReference type="Proteomes" id="UP000648535"/>
    </source>
</evidence>
<feature type="transmembrane region" description="Helical" evidence="1">
    <location>
        <begin position="7"/>
        <end position="26"/>
    </location>
</feature>
<dbReference type="Proteomes" id="UP000746584">
    <property type="component" value="Unassembled WGS sequence"/>
</dbReference>
<accession>A0A8H9KZW0</accession>
<feature type="transmembrane region" description="Helical" evidence="1">
    <location>
        <begin position="237"/>
        <end position="257"/>
    </location>
</feature>
<reference evidence="3 5" key="3">
    <citation type="submission" date="2021-01" db="EMBL/GenBank/DDBJ databases">
        <title>Sequencing the genomes of 1000 actinobacteria strains.</title>
        <authorList>
            <person name="Klenk H.-P."/>
        </authorList>
    </citation>
    <scope>NUCLEOTIDE SEQUENCE [LARGE SCALE GENOMIC DNA]</scope>
    <source>
        <strain evidence="3 5">DSM 20542</strain>
    </source>
</reference>
<evidence type="ECO:0000256" key="1">
    <source>
        <dbReference type="SAM" id="Phobius"/>
    </source>
</evidence>
<keyword evidence="1" id="KW-0812">Transmembrane</keyword>
<feature type="transmembrane region" description="Helical" evidence="1">
    <location>
        <begin position="117"/>
        <end position="134"/>
    </location>
</feature>
<reference evidence="2" key="2">
    <citation type="submission" date="2020-09" db="EMBL/GenBank/DDBJ databases">
        <authorList>
            <person name="Sun Q."/>
            <person name="Ohkuma M."/>
        </authorList>
    </citation>
    <scope>NUCLEOTIDE SEQUENCE</scope>
    <source>
        <strain evidence="2">JCM 1480</strain>
    </source>
</reference>
<dbReference type="EMBL" id="JAFBCG010000001">
    <property type="protein sequence ID" value="MBM7802052.1"/>
    <property type="molecule type" value="Genomic_DNA"/>
</dbReference>
<keyword evidence="5" id="KW-1185">Reference proteome</keyword>
<feature type="transmembrane region" description="Helical" evidence="1">
    <location>
        <begin position="206"/>
        <end position="225"/>
    </location>
</feature>